<dbReference type="InterPro" id="IPR011989">
    <property type="entry name" value="ARM-like"/>
</dbReference>
<reference evidence="8 9" key="1">
    <citation type="journal article" date="2024" name="G3 (Bethesda)">
        <title>Genome assembly of Hibiscus sabdariffa L. provides insights into metabolisms of medicinal natural products.</title>
        <authorList>
            <person name="Kim T."/>
        </authorList>
    </citation>
    <scope>NUCLEOTIDE SEQUENCE [LARGE SCALE GENOMIC DNA]</scope>
    <source>
        <strain evidence="8">TK-2024</strain>
        <tissue evidence="8">Old leaves</tissue>
    </source>
</reference>
<dbReference type="InterPro" id="IPR003903">
    <property type="entry name" value="UIM_dom"/>
</dbReference>
<feature type="domain" description="HECT" evidence="7">
    <location>
        <begin position="3343"/>
        <end position="3683"/>
    </location>
</feature>
<dbReference type="PROSITE" id="PS50330">
    <property type="entry name" value="UIM"/>
    <property type="match status" value="1"/>
</dbReference>
<evidence type="ECO:0000256" key="3">
    <source>
        <dbReference type="ARBA" id="ARBA00034494"/>
    </source>
</evidence>
<dbReference type="Gene3D" id="1.25.10.10">
    <property type="entry name" value="Leucine-rich Repeat Variant"/>
    <property type="match status" value="1"/>
</dbReference>
<feature type="region of interest" description="Disordered" evidence="5">
    <location>
        <begin position="2396"/>
        <end position="2472"/>
    </location>
</feature>
<protein>
    <recommendedName>
        <fullName evidence="10">HECT-type E3 ubiquitin transferase</fullName>
    </recommendedName>
</protein>
<dbReference type="Gene3D" id="1.10.8.10">
    <property type="entry name" value="DNA helicase RuvA subunit, C-terminal domain"/>
    <property type="match status" value="1"/>
</dbReference>
<evidence type="ECO:0000256" key="2">
    <source>
        <dbReference type="ARBA" id="ARBA00022786"/>
    </source>
</evidence>
<feature type="compositionally biased region" description="Polar residues" evidence="5">
    <location>
        <begin position="2580"/>
        <end position="2593"/>
    </location>
</feature>
<feature type="compositionally biased region" description="Polar residues" evidence="5">
    <location>
        <begin position="941"/>
        <end position="957"/>
    </location>
</feature>
<feature type="compositionally biased region" description="Basic and acidic residues" evidence="5">
    <location>
        <begin position="2520"/>
        <end position="2536"/>
    </location>
</feature>
<feature type="compositionally biased region" description="Acidic residues" evidence="5">
    <location>
        <begin position="2167"/>
        <end position="2201"/>
    </location>
</feature>
<dbReference type="InterPro" id="IPR025527">
    <property type="entry name" value="HUWE1/Rev1_UBM"/>
</dbReference>
<evidence type="ECO:0000256" key="5">
    <source>
        <dbReference type="SAM" id="MobiDB-lite"/>
    </source>
</evidence>
<dbReference type="SUPFAM" id="SSF46934">
    <property type="entry name" value="UBA-like"/>
    <property type="match status" value="1"/>
</dbReference>
<dbReference type="InterPro" id="IPR045167">
    <property type="entry name" value="Hobbit"/>
</dbReference>
<dbReference type="Pfam" id="PF10344">
    <property type="entry name" value="Hobbit"/>
    <property type="match status" value="1"/>
</dbReference>
<accession>A0ABR2SFS8</accession>
<dbReference type="SMART" id="SM00119">
    <property type="entry name" value="HECTc"/>
    <property type="match status" value="1"/>
</dbReference>
<feature type="compositionally biased region" description="Polar residues" evidence="5">
    <location>
        <begin position="6206"/>
        <end position="6222"/>
    </location>
</feature>
<dbReference type="InterPro" id="IPR009060">
    <property type="entry name" value="UBA-like_sf"/>
</dbReference>
<keyword evidence="9" id="KW-1185">Reference proteome</keyword>
<feature type="region of interest" description="Disordered" evidence="5">
    <location>
        <begin position="5915"/>
        <end position="5948"/>
    </location>
</feature>
<dbReference type="PROSITE" id="PS50030">
    <property type="entry name" value="UBA"/>
    <property type="match status" value="1"/>
</dbReference>
<feature type="compositionally biased region" description="Acidic residues" evidence="5">
    <location>
        <begin position="5299"/>
        <end position="5309"/>
    </location>
</feature>
<dbReference type="SUPFAM" id="SSF56204">
    <property type="entry name" value="Hect, E3 ligase catalytic domain"/>
    <property type="match status" value="1"/>
</dbReference>
<feature type="compositionally biased region" description="Basic and acidic residues" evidence="5">
    <location>
        <begin position="3914"/>
        <end position="3929"/>
    </location>
</feature>
<gene>
    <name evidence="8" type="ORF">V6N11_004040</name>
</gene>
<dbReference type="PANTHER" id="PTHR15678">
    <property type="entry name" value="ANTIGEN MLAA-22-RELATED"/>
    <property type="match status" value="1"/>
</dbReference>
<feature type="compositionally biased region" description="Polar residues" evidence="5">
    <location>
        <begin position="4243"/>
        <end position="4253"/>
    </location>
</feature>
<feature type="compositionally biased region" description="Polar residues" evidence="5">
    <location>
        <begin position="2433"/>
        <end position="2453"/>
    </location>
</feature>
<feature type="domain" description="UBA" evidence="6">
    <location>
        <begin position="1306"/>
        <end position="1347"/>
    </location>
</feature>
<feature type="region of interest" description="Disordered" evidence="5">
    <location>
        <begin position="934"/>
        <end position="961"/>
    </location>
</feature>
<dbReference type="InterPro" id="IPR010314">
    <property type="entry name" value="E3_Ub_ligase_DUF913"/>
</dbReference>
<dbReference type="Pfam" id="PF06025">
    <property type="entry name" value="DUF913"/>
    <property type="match status" value="1"/>
</dbReference>
<feature type="compositionally biased region" description="Basic and acidic residues" evidence="5">
    <location>
        <begin position="4432"/>
        <end position="4455"/>
    </location>
</feature>
<evidence type="ECO:0000259" key="6">
    <source>
        <dbReference type="PROSITE" id="PS50030"/>
    </source>
</evidence>
<feature type="region of interest" description="Disordered" evidence="5">
    <location>
        <begin position="6188"/>
        <end position="6233"/>
    </location>
</feature>
<dbReference type="Gene3D" id="6.10.250.1630">
    <property type="match status" value="1"/>
</dbReference>
<dbReference type="Pfam" id="PF14377">
    <property type="entry name" value="UBM"/>
    <property type="match status" value="3"/>
</dbReference>
<feature type="region of interest" description="Disordered" evidence="5">
    <location>
        <begin position="2162"/>
        <end position="2218"/>
    </location>
</feature>
<feature type="region of interest" description="Disordered" evidence="5">
    <location>
        <begin position="2058"/>
        <end position="2093"/>
    </location>
</feature>
<evidence type="ECO:0000259" key="7">
    <source>
        <dbReference type="PROSITE" id="PS50237"/>
    </source>
</evidence>
<dbReference type="InterPro" id="IPR035983">
    <property type="entry name" value="Hect_E3_ubiquitin_ligase"/>
</dbReference>
<organism evidence="8 9">
    <name type="scientific">Hibiscus sabdariffa</name>
    <name type="common">roselle</name>
    <dbReference type="NCBI Taxonomy" id="183260"/>
    <lineage>
        <taxon>Eukaryota</taxon>
        <taxon>Viridiplantae</taxon>
        <taxon>Streptophyta</taxon>
        <taxon>Embryophyta</taxon>
        <taxon>Tracheophyta</taxon>
        <taxon>Spermatophyta</taxon>
        <taxon>Magnoliopsida</taxon>
        <taxon>eudicotyledons</taxon>
        <taxon>Gunneridae</taxon>
        <taxon>Pentapetalae</taxon>
        <taxon>rosids</taxon>
        <taxon>malvids</taxon>
        <taxon>Malvales</taxon>
        <taxon>Malvaceae</taxon>
        <taxon>Malvoideae</taxon>
        <taxon>Hibiscus</taxon>
    </lineage>
</organism>
<dbReference type="PANTHER" id="PTHR15678:SF6">
    <property type="entry name" value="BRIDGE-LIKE LIPID TRANSFER PROTEIN FAMILY MEMBER 2"/>
    <property type="match status" value="1"/>
</dbReference>
<feature type="region of interest" description="Disordered" evidence="5">
    <location>
        <begin position="3760"/>
        <end position="3787"/>
    </location>
</feature>
<sequence length="6233" mass="689595">MANIRSTLPSRLRQLLSGETTISPSIKLDSEPPPQIKAFIDKVIQSPLQDIAIPLSGFRWEYSKGNFHHWRPLFLQFDTYFKTYLSCRNDLLLSDKILEDDSSFPKHAVLQILRVMQTILENCHNKSSFDGLEHFKLLLSSTDPEVLIATLETLSALVKINPSKVHGSGKLIGCGSVNSYLLPLAQGWGSKEEGLGLYSCVLANERSQEEGFCLFPSDMENDHDKSQHRIGSSLYFELHGLNTQSTEESFGNSSSTRVIHIPDLHLRKEDDLLIMKQCIEQYNVPSELRFSLLTRIRYAHAFRSPRICRLYSRICLLAFIVLVKSNDANDELTCFFANEPEYTNELIRIVRSEETIPGNIRTLAMLALGAQLAAYSASHDRARILSGSSISFTAGNRMILLNVLQKAVLSLKGSSDPSSLSFVEALLQFYLLHITSSSASGSNIRGSGMVPTFLPLLEDSDPNHMHLVYLAVKALQKLMDYSSSAVTLLRELGGVELLAQRLQIEVHRAIGVSGGNDNSTDSGECSGYSDDQLSSQKRLIKVLLKALGSAIYTPANNTRPQNPNESSLPGTLSLIFGNADKFGGDIYYSAVTVMSEIIHKDPTCLPALLDLGLPDAFLSSVLSGILPSSKAITCVPNGLGAICLNAKGLEAVKETSVLRFLIDIFTCKKYVLVMNEAIVPLANAVEELLRHVSSLRSSGVDIIIEIVNKIDSFGGSSSVSGSSSLEKVSESTAMETDSEDKGNEEHRCMVGAVDSVAEGISDEQFLQMSILHLLVLLHRTTENSETCRLFVEKSGIDALLKLLLRPSIVKSSEGMSIALHSTMVFKGFTQHHSAPLARSFCSSLREHLKKALTGFDSASGSFLLDPKLMPEDGVFSPLFLVEFLLFLAASKDNRWVSALLAELGNGSKDVLEDTGRVHREILWQIALLEDAKLQPDDDGASASSAEPDSQQRETSASDAEEQRLNSFRRFLDPLLRRRTPGWSIESQFFDLINLYRDLGRAGGIHQRFGIDGSNMRFGVNHSTTSNASGTANKKEFDNLRSYHTSCCDMMRSLSFHITHLFQELGKVMLLPSHRRDDTVNASPASKSVASSFASIALGHMNFGGHVNSSGSEASISTKCRYFGKVIDFIDGVLQDRPDSCNAIILNCLYGCGVVQSVLTTFEATSQFLFEVNRAPASPMDMDDGNVKQDEKEDGDHAWIYGALASCGKLMAHLVSSSFILSPFTKHLLVQPLGSGDVPFPRDAETFVKVLQSMVLKVVLPVWTHPQFTDCSYDFITTVISIIRHIYSGVEVKDVPSSNSARITAPPPNETAIATIVEMGFSRSRAEEALRQVGSNSVELAMEWLFSHPEEIQEDDELARALAMSLGNSETDTNVDVTNDSCQELEEEMVQLPPVEELLSTCTKLLQMKEPLAFPVRDLLVLICSQNDGQYRSGVISFILDQVRDSSSASENRNNSLLSALFHVLALILYVDVGAREIASKAGLVKLTTDLLSEWDSSPVDKEKRQALKWVTTAFLALDRLLQVDKKLNTEIVELLKTENVSSQQTSVSIDEDKKSKLQSSFGSARHIDLHEQKRLIEIACSCIRNQFPSETMHAVLQLCATLTRTHSIAVYFLDGGGVSSLLSLPTSSLFPGFDNVAATIIHHVLEDPQTLQQAMEAEIKHSLSVMANRHSNGRVSPRNFLVNLSSVISRDPVIFMQSVKSVCQVEMIGERPYIVLIKDRDKDKFKEKEKEKEKASEKDKTRQSDGKGNLCNVNSADPGNGHGKFNDSNSKSVKMHRKSPPSFVNVIELLLDSVSAYVPPLTDDVRIEVPVEAPSSTDMEIDVAASKGKGKAIATVSEENEASGQDDSASLAKMVFILKLLSEILLMYASSVHVLLRRDGEISSCRVPHQRSSAGLSTCGIFHHFLHNFIPCSRSSKKERKIDGDWRHKLAIRASQFLVASCVRSAEARKRVFTEINCIFNDFVGSSQSFKPPSSDMQTFVDLLNDILIARTPTGSCISAEASATFTDVGLVASLTRILEVLDLDHAESSKVVTGLIKALELVTKEYVHSADSSAIKGENSVKPADHNHSGRADNIADASQSTEMASQSNRDAVATEHVELFNTVQNYGGSEAVTDDMEHDLDLDGSFAPATEDDYMQETSEDGRGLGNGVDNLGIHFEIQPHEQENLDDDEDEEMSGDEGDEVDEDEDDEDEDHNDLEEDDVHHLSHPDTDQDDHEIDDDEFDDEVLEEDDEDDGDDEGGVILRLEEGINGMDVFDHIEVFGRDHSFANETLHVMPVEVFGSRRHERTSIYNPLGRSGENSGSSTHPLLVGPPSLHSSSTRQSENARDMVLSNRNSDSTLSRLDTIFRSLRNGRHSHRLNLWVDDNQQSSGSSAATVPQGLEELLVSQLRRPVPEISSDHNTSTMEPQTHGEGSQLQGSGPGERPEIPVANIENSENANVPPSSVAIDSSLNADGRPAVTSSLQGTDASSIHPQSVEIQYEQNDAAVRVIEAVSQESSGSGATLGESLRSLDVEIGSADGHDDGGERQGSSDRIADPQAARARRSNVAFGSSAAVGGRDAPLHSVTEVSENSSREADQDSTAAEQQMNSDGASGSIDPAFLDALPEELRTEVLSVQQGPVAQPSTTEQQNSGDIDPEFLAALPPDIRAEVLAQQQAQRLHQSQELEGQPVEMDTVSIIATFPSDLREEVLLTSSDAILANLTPALVAEANMLRERFAHRYHNRNLFGMYPRNRRGESSRREGIGSSFDRMGGSIVSRRSVSAKLIEAEGTPLIGPEALQAMVRLLRMVQPLYKGSLQKLLLNLCAHNETRTELVKILMDMLTLDTRKADSYSNAIEPPYRLYGCRNNVMYSRPQHFDGVPPLVSRRVLETLTYLTRNHPYVAKILLQLRLPLPTLKELRNSDQSRGKALMTEEQEEGNISIALLLSLLHQPLYLRSIAHLEQLLNLLDVIIDHAERKPLSSEKLKASSTEQTPALQISMSDADINAENPDAPVVSESPLKTVDSSTPSTSGANNECDAQSVLTNLPQTELRLLCSLLAREGLSDNAYGLVAEVMKKLVAIAPSHCHLFISELADAVQNLIKSAMDELRIFSEAVKALLSTTSSDGAAILRVLQALSSLVTSINEKEKDMQLLPETERSSALSLVWDINTALEPLWIELSTCISKIESYSDSASDLLAPSRTSASRQSGLTPPLPAGTQNILPYIESFFVMCEKLHPAQPGSGNDFGVAVLSDAEDVGTPSPSLQKTASSVSKFDEKYVAFVKFSERHRKLLNAFIRQNPGLLEKSFSLMLKVPRFVDFDNKRAHFRSKIKHQQHDHHHSPLRISVRRAYILEDSYNQLRMRSTQDLKGRLTVHFQGEEGIDAGGLTREWYQLLSRVIFDKGALLFTTVGNESTFQPNPNSVYQTEHLSYFKFVGRVVGKALFDGQLLDVHFTRSFYKHILGAKVTYHDIEAIDPDYFKNLKWMLENDSDVLDLTFSIDADEEKLILYERTQVTDYELIPGGRNIKVTDENKHQYVDLVAEHRLTTAIRPQINAFLEGFNELIPRELISIFNDKELELLISGLPEIDLDDMRANTEYSGYSAASPVIQWFWEVVQGFSKEDKARLLQFVTGTSKVPLEGFSALQGISGSQKFQIHKAYGSPDHLPSAHTCFNQLDLPEYPSKEHLEERLLLAIHEANEGFALRLLLWILSKTAGISIGFRVGGWNCLSDITVKLKKGALESISVAEIKLSLCRSSVKLGTGIVSKHLKLQVLISKPEVVLRPPSKSSSSKSSKKAKPRKSSSSKSKGKLMAVGNIARFLSVSITDLALKTPKAAAEVTGIHLDISKDGGSKSNLLVILRILPISVQAVQQLSGSVEKPSAPSICEEFSISCEFGRDGEAGLVVRNADINFGEIIVNLNEALLSKNKNPPDDSSQSDKVKESTADSSTIKKPDKKQAAILALTKHTSIFPEKICFNLPKIDVKFVHREHDIVVENNIKSIQLTTIKSKSTEEVGESTRVDVQLEFSEIHLLRESGSSVLEIMKFGVFSFVNIPVQPISPVRAEIDVKLGGIRGNVIISTLKKLLRLKPPATGAKKKAVVLQDETSTIEKPQSTDPKAIMWKCTVSVPDITVVVYDISDVPMYQVSLQSSYVLANDISSAGPTVHSELGELNFRVADENLECLKESISSVESNSGSLVRVAQISLDWGKKNMESSEEGSSRCKIVLSTDVTGMGIYFTYKHVESLIVLAMSIQAIFKKPSASKKAATQSRTSRPSKPSGKGTRLLKFNLKQCSISFCGDSCLEKTVVADPKRVNYGSQGGRVVISVSDDGTTRTATVLSTVSDECKILKYCLCLDIFRFSLCVNKDKQSTQVELERVRSIYQDHLEEDKPDKKVTLFDMQNAKFVQRSVGHREIAICSLFSATDISVTWEPDMHLSFVELGLKLKALVQNQKAKGRDNEHADNVSSERDVEQKKEVTVGESGPVHKPKKKESVFAVDVEMLSIYAEAGDGVDAFVQVQSIFSENARIGVLVEGLMLSFNEAQILKSGRMQISRIPNVTSSSDPAVPVFTVWDIVIQALDVYICLPFRLELRAIDDVVEEMVRALKIVSNAKTQLFLPMKKDNPNPKPKKPSSSKLGCVKFFLRKLTADIEEEPIQGWLDEHYHLMKNEASELDVRLKFFNDYISANQCPKTAETNDSSSERKIHYNGAEIDMQDSSAIQKMEEEIYRQSFQSYYLACQKLKPAEGSGSWKEGFQAGFKISTSRISLFAITGTELDVTVTLIDGGTDGMIEVIKQLDPVCRENVIPFSRVYGCNLLLNAGSLGVQMRDYPFPLFSATSGRCEGRLVMGQQATAFQPQVTHDVFIGRWRKVSMLRSAAGTTPPMKTYTDLQLHFKSSDVSFGVGYETVLADVSYAFTVALRRANLSKKGPGLIVPPKKEKSLPWWDDMRNYIHGNNSLFISETNWYIQASPDPYEKLDKLQIVSGPMEIQQSDGRIYCCAKDFKIFVSSLESLINSRSIKIPTIVSGPFLDVPVFSIEVLMDWDCDSGYPMNHYLFAFPVEGKSREKVFDPFRSTALSLRFDVSLKPKQSDSSVNEPHCKAEVASPTVSFNVHDLAWLAKFGNLMALPPYKIRLFARFPRFAVPRIPRSGNLPLDRVMTETMFRLDISPTCIKYKTFAEDDPAKGLTFTTTKFKVEVCSSRGKQKFTFECIREPLDLVYLGLDLHLLKAFINKEDSTSVTKVGQTSQSASMERVPSEKSNSMIGCTEKHPDEGFFMSSDYFTIRKQAPKADPETLSAWQEAGRKNVGTTYVRSKTEKVRESDDQAESDPSDDDGYCVVIADNCQRIFLYGLKILLNIENRDAVRSFGAGLAKAFEPRKPCASRQYAQRKLLEEKQKLCEPEVPQEDALKSPSIKNDVPSSSQHMETSGPDSSVSQAAGMENSSTTAVERNKNEKVDDSEEEGTRHFMVNIIEPQFNLHSEDANGRFLLAAASGRVLARSFHSVLRVGSEVIEKALGTESGHVLEGGQDMTLTRMEFSVMLEHVQAHVAPTDVDLGAGIQWLPKIRKSSQKVKRTGALLERVFTPCDMFLRFTRHKSGTPELKVKPLKDLSFNSQSITMSMTSRQFQVMLDVLTNLLFARAPKPRKSCFTCPGEDDEDEGEEADAVVPSGVEEVELAKITLEQKEWEHKFILNDIKKLSLHCDTSGDNLEKEGDWWMVNGGKSILVQGLKKELIDTKKLRKEATAALRVTMQKAAQQRLMEKEKNKSPSCAMRVSVQITKVAWSMLMDGKPFAEVEINDMIYDYDRDYKDIGVALFTTKSIFIRNCLANAKSDTLLSAWNPPPEWGKKVLLRVDAKQGAPRGDNSVLELLQVDVYPLKIHLTEAMYRMVWGYLFPSEDQDSQKRKEVWKVSTIGGARKAKKSFDVTAAFSLVSKEPEVSHKSSASITNLPTDSPKSSKFSDLKPGSGLRRTSSFDRMEDAVAESIATELLMQAQSSKVDLLDPIEQDRSTKAGRPSLEDKKVVKPIEEKKTRPPKLIEFRHIKISQVELLLTYEGSRFVVSDLKLLMDTFHRVEFTGTWRRLISRVKKHVIWGVLKSVTGMQGKKFKDKGHSQQPSITAAPDGEFHLSDNDQSDQKAAFIKRSADGAGDGFVTSVKGLFNTQRRKAKQFVLRTMRGEGEGDQQGQLSEGEAEISPFARQLTITQAKKLIRKHTKKFEKGSVDLDKEPLPSSPMTNPTAYESDSSSGSELIEELNRIQK</sequence>
<dbReference type="InterPro" id="IPR010309">
    <property type="entry name" value="E3_Ub_ligase_DUF908"/>
</dbReference>
<dbReference type="EMBL" id="JBBPBN010000015">
    <property type="protein sequence ID" value="KAK9023843.1"/>
    <property type="molecule type" value="Genomic_DNA"/>
</dbReference>
<feature type="region of interest" description="Disordered" evidence="5">
    <location>
        <begin position="4241"/>
        <end position="4260"/>
    </location>
</feature>
<evidence type="ECO:0008006" key="10">
    <source>
        <dbReference type="Google" id="ProtNLM"/>
    </source>
</evidence>
<evidence type="ECO:0000256" key="1">
    <source>
        <dbReference type="ARBA" id="ARBA00022679"/>
    </source>
</evidence>
<evidence type="ECO:0000256" key="4">
    <source>
        <dbReference type="PROSITE-ProRule" id="PRU00104"/>
    </source>
</evidence>
<dbReference type="Gene3D" id="3.30.2410.10">
    <property type="entry name" value="Hect, E3 ligase catalytic domain"/>
    <property type="match status" value="1"/>
</dbReference>
<feature type="active site" description="Glycyl thioester intermediate" evidence="4">
    <location>
        <position position="3650"/>
    </location>
</feature>
<dbReference type="InterPro" id="IPR016024">
    <property type="entry name" value="ARM-type_fold"/>
</dbReference>
<feature type="region of interest" description="Disordered" evidence="5">
    <location>
        <begin position="2987"/>
        <end position="3016"/>
    </location>
</feature>
<dbReference type="InterPro" id="IPR019441">
    <property type="entry name" value="FMP27/BLTP2/Hobbit_GFWDK_RBG"/>
</dbReference>
<feature type="compositionally biased region" description="Basic and acidic residues" evidence="5">
    <location>
        <begin position="5289"/>
        <end position="5298"/>
    </location>
</feature>
<dbReference type="InterPro" id="IPR015940">
    <property type="entry name" value="UBA"/>
</dbReference>
<dbReference type="Proteomes" id="UP001396334">
    <property type="component" value="Unassembled WGS sequence"/>
</dbReference>
<feature type="compositionally biased region" description="Basic and acidic residues" evidence="5">
    <location>
        <begin position="2202"/>
        <end position="2211"/>
    </location>
</feature>
<feature type="compositionally biased region" description="Polar residues" evidence="5">
    <location>
        <begin position="2400"/>
        <end position="2419"/>
    </location>
</feature>
<feature type="region of interest" description="Disordered" evidence="5">
    <location>
        <begin position="715"/>
        <end position="744"/>
    </location>
</feature>
<feature type="region of interest" description="Disordered" evidence="5">
    <location>
        <begin position="1725"/>
        <end position="1777"/>
    </location>
</feature>
<dbReference type="Pfam" id="PF06012">
    <property type="entry name" value="DUF908"/>
    <property type="match status" value="2"/>
</dbReference>
<feature type="compositionally biased region" description="Polar residues" evidence="5">
    <location>
        <begin position="2078"/>
        <end position="2091"/>
    </location>
</feature>
<feature type="compositionally biased region" description="Polar residues" evidence="5">
    <location>
        <begin position="5916"/>
        <end position="5934"/>
    </location>
</feature>
<evidence type="ECO:0000313" key="9">
    <source>
        <dbReference type="Proteomes" id="UP001396334"/>
    </source>
</evidence>
<feature type="region of interest" description="Disordered" evidence="5">
    <location>
        <begin position="5289"/>
        <end position="5309"/>
    </location>
</feature>
<dbReference type="InterPro" id="IPR000569">
    <property type="entry name" value="HECT_dom"/>
</dbReference>
<dbReference type="SMART" id="SM01214">
    <property type="entry name" value="Fmp27_GFWDK"/>
    <property type="match status" value="1"/>
</dbReference>
<feature type="compositionally biased region" description="Polar residues" evidence="5">
    <location>
        <begin position="2460"/>
        <end position="2472"/>
    </location>
</feature>
<name>A0ABR2SFS8_9ROSI</name>
<feature type="region of interest" description="Disordered" evidence="5">
    <location>
        <begin position="4431"/>
        <end position="4462"/>
    </location>
</feature>
<keyword evidence="2 4" id="KW-0833">Ubl conjugation pathway</keyword>
<evidence type="ECO:0000313" key="8">
    <source>
        <dbReference type="EMBL" id="KAK9023843.1"/>
    </source>
</evidence>
<feature type="region of interest" description="Disordered" evidence="5">
    <location>
        <begin position="5218"/>
        <end position="5239"/>
    </location>
</feature>
<feature type="compositionally biased region" description="Polar residues" evidence="5">
    <location>
        <begin position="3003"/>
        <end position="3016"/>
    </location>
</feature>
<comment type="similarity">
    <text evidence="3">Belongs to the UPL family. TOM1/PTR1 subfamily.</text>
</comment>
<feature type="compositionally biased region" description="Low complexity" evidence="5">
    <location>
        <begin position="715"/>
        <end position="726"/>
    </location>
</feature>
<dbReference type="CDD" id="cd00078">
    <property type="entry name" value="HECTc"/>
    <property type="match status" value="1"/>
</dbReference>
<feature type="compositionally biased region" description="Polar residues" evidence="5">
    <location>
        <begin position="5393"/>
        <end position="5423"/>
    </location>
</feature>
<feature type="region of interest" description="Disordered" evidence="5">
    <location>
        <begin position="3904"/>
        <end position="3929"/>
    </location>
</feature>
<feature type="region of interest" description="Disordered" evidence="5">
    <location>
        <begin position="5373"/>
        <end position="5437"/>
    </location>
</feature>
<feature type="compositionally biased region" description="Basic residues" evidence="5">
    <location>
        <begin position="3771"/>
        <end position="3787"/>
    </location>
</feature>
<dbReference type="Pfam" id="PF22562">
    <property type="entry name" value="UBA_7"/>
    <property type="match status" value="1"/>
</dbReference>
<dbReference type="PROSITE" id="PS50237">
    <property type="entry name" value="HECT"/>
    <property type="match status" value="1"/>
</dbReference>
<feature type="compositionally biased region" description="Basic and acidic residues" evidence="5">
    <location>
        <begin position="6191"/>
        <end position="6202"/>
    </location>
</feature>
<dbReference type="Gene3D" id="3.30.2160.10">
    <property type="entry name" value="Hect, E3 ligase catalytic domain"/>
    <property type="match status" value="1"/>
</dbReference>
<dbReference type="SMART" id="SM00165">
    <property type="entry name" value="UBA"/>
    <property type="match status" value="1"/>
</dbReference>
<feature type="region of interest" description="Disordered" evidence="5">
    <location>
        <begin position="2516"/>
        <end position="2599"/>
    </location>
</feature>
<dbReference type="CDD" id="cd14327">
    <property type="entry name" value="UBA_atUPL1_2_like"/>
    <property type="match status" value="1"/>
</dbReference>
<feature type="region of interest" description="Disordered" evidence="5">
    <location>
        <begin position="2294"/>
        <end position="2327"/>
    </location>
</feature>
<proteinExistence type="inferred from homology"/>
<comment type="caution">
    <text evidence="8">The sequence shown here is derived from an EMBL/GenBank/DDBJ whole genome shotgun (WGS) entry which is preliminary data.</text>
</comment>
<dbReference type="SUPFAM" id="SSF48371">
    <property type="entry name" value="ARM repeat"/>
    <property type="match status" value="1"/>
</dbReference>
<feature type="compositionally biased region" description="Basic and acidic residues" evidence="5">
    <location>
        <begin position="1725"/>
        <end position="1745"/>
    </location>
</feature>
<keyword evidence="1" id="KW-0808">Transferase</keyword>
<dbReference type="Gene3D" id="3.90.1750.10">
    <property type="entry name" value="Hect, E3 ligase catalytic domains"/>
    <property type="match status" value="1"/>
</dbReference>